<dbReference type="AlphaFoldDB" id="A0A1X7V7X4"/>
<dbReference type="GO" id="GO:0005634">
    <property type="term" value="C:nucleus"/>
    <property type="evidence" value="ECO:0007669"/>
    <property type="project" value="TreeGrafter"/>
</dbReference>
<dbReference type="OrthoDB" id="110024at2759"/>
<sequence>MGFRDSLEQEYGTQDLYEALGLSKDCKESEIKRAYHKLSLKVHPDRVDPGEIEEATRKFQVLSKVYSVLSDPEKRTVYDETGVIPDDDHVLSDVNWTDVWKLLFKEVTIDDVKNFEKKYKGSDEEKEDLRSAYMDYEGNMDKILETVLCAEVEDLPRFHGLIACWIAEGSVPSFPAFTSETDATRQKRKRKREAEAKEAEKMKEELGLGDDKDSLKSLIKARQKDRESACNSFFDQLEKKYGKKTKSTAQNGKGGSKKKGKKK</sequence>
<dbReference type="InterPro" id="IPR001623">
    <property type="entry name" value="DnaJ_domain"/>
</dbReference>
<evidence type="ECO:0000256" key="2">
    <source>
        <dbReference type="SAM" id="MobiDB-lite"/>
    </source>
</evidence>
<accession>A0A1X7V7X4</accession>
<evidence type="ECO:0000313" key="5">
    <source>
        <dbReference type="Proteomes" id="UP000007879"/>
    </source>
</evidence>
<feature type="region of interest" description="Disordered" evidence="2">
    <location>
        <begin position="176"/>
        <end position="208"/>
    </location>
</feature>
<dbReference type="Pfam" id="PF00226">
    <property type="entry name" value="DnaJ"/>
    <property type="match status" value="1"/>
</dbReference>
<organism evidence="4">
    <name type="scientific">Amphimedon queenslandica</name>
    <name type="common">Sponge</name>
    <dbReference type="NCBI Taxonomy" id="400682"/>
    <lineage>
        <taxon>Eukaryota</taxon>
        <taxon>Metazoa</taxon>
        <taxon>Porifera</taxon>
        <taxon>Demospongiae</taxon>
        <taxon>Heteroscleromorpha</taxon>
        <taxon>Haplosclerida</taxon>
        <taxon>Niphatidae</taxon>
        <taxon>Amphimedon</taxon>
    </lineage>
</organism>
<dbReference type="GO" id="GO:0005737">
    <property type="term" value="C:cytoplasm"/>
    <property type="evidence" value="ECO:0007669"/>
    <property type="project" value="TreeGrafter"/>
</dbReference>
<dbReference type="PANTHER" id="PTHR44144:SF1">
    <property type="entry name" value="DNAJ HOMOLOG SUBFAMILY C MEMBER 9"/>
    <property type="match status" value="1"/>
</dbReference>
<dbReference type="PROSITE" id="PS50076">
    <property type="entry name" value="DNAJ_2"/>
    <property type="match status" value="1"/>
</dbReference>
<reference evidence="4" key="2">
    <citation type="submission" date="2017-05" db="UniProtKB">
        <authorList>
            <consortium name="EnsemblMetazoa"/>
        </authorList>
    </citation>
    <scope>IDENTIFICATION</scope>
</reference>
<dbReference type="InterPro" id="IPR036869">
    <property type="entry name" value="J_dom_sf"/>
</dbReference>
<dbReference type="PANTHER" id="PTHR44144">
    <property type="entry name" value="DNAJ HOMOLOG SUBFAMILY C MEMBER 9"/>
    <property type="match status" value="1"/>
</dbReference>
<dbReference type="SMART" id="SM00271">
    <property type="entry name" value="DnaJ"/>
    <property type="match status" value="1"/>
</dbReference>
<dbReference type="InterPro" id="IPR052594">
    <property type="entry name" value="J_domain-containing_protein"/>
</dbReference>
<dbReference type="KEGG" id="aqu:100638040"/>
<dbReference type="Gene3D" id="1.10.287.110">
    <property type="entry name" value="DnaJ domain"/>
    <property type="match status" value="1"/>
</dbReference>
<dbReference type="FunFam" id="1.10.287.110:FF:000035">
    <property type="entry name" value="DnaJ homolog subfamily C member 9"/>
    <property type="match status" value="1"/>
</dbReference>
<gene>
    <name evidence="4" type="primary">100638040</name>
</gene>
<keyword evidence="1" id="KW-0597">Phosphoprotein</keyword>
<dbReference type="CDD" id="cd06257">
    <property type="entry name" value="DnaJ"/>
    <property type="match status" value="1"/>
</dbReference>
<dbReference type="EnsemblMetazoa" id="XM_003385205.3">
    <property type="protein sequence ID" value="XP_003385253.1"/>
    <property type="gene ID" value="LOC100638040"/>
</dbReference>
<name>A0A1X7V7X4_AMPQE</name>
<dbReference type="OMA" id="WLDLWSK"/>
<dbReference type="SUPFAM" id="SSF46565">
    <property type="entry name" value="Chaperone J-domain"/>
    <property type="match status" value="1"/>
</dbReference>
<keyword evidence="5" id="KW-1185">Reference proteome</keyword>
<dbReference type="STRING" id="400682.A0A1X7V7X4"/>
<proteinExistence type="predicted"/>
<evidence type="ECO:0000313" key="4">
    <source>
        <dbReference type="EnsemblMetazoa" id="Aqu2.1.36395_001"/>
    </source>
</evidence>
<dbReference type="GO" id="GO:0031072">
    <property type="term" value="F:heat shock protein binding"/>
    <property type="evidence" value="ECO:0007669"/>
    <property type="project" value="TreeGrafter"/>
</dbReference>
<feature type="domain" description="J" evidence="3">
    <location>
        <begin position="15"/>
        <end position="82"/>
    </location>
</feature>
<dbReference type="InterPro" id="IPR056453">
    <property type="entry name" value="HTH_DNAJC9"/>
</dbReference>
<dbReference type="InParanoid" id="A0A1X7V7X4"/>
<evidence type="ECO:0000259" key="3">
    <source>
        <dbReference type="PROSITE" id="PS50076"/>
    </source>
</evidence>
<feature type="region of interest" description="Disordered" evidence="2">
    <location>
        <begin position="241"/>
        <end position="263"/>
    </location>
</feature>
<dbReference type="InterPro" id="IPR018253">
    <property type="entry name" value="DnaJ_domain_CS"/>
</dbReference>
<feature type="compositionally biased region" description="Basic and acidic residues" evidence="2">
    <location>
        <begin position="192"/>
        <end position="208"/>
    </location>
</feature>
<evidence type="ECO:0000256" key="1">
    <source>
        <dbReference type="ARBA" id="ARBA00022553"/>
    </source>
</evidence>
<dbReference type="Proteomes" id="UP000007879">
    <property type="component" value="Unassembled WGS sequence"/>
</dbReference>
<dbReference type="EnsemblMetazoa" id="Aqu2.1.36395_001">
    <property type="protein sequence ID" value="Aqu2.1.36395_001"/>
    <property type="gene ID" value="Aqu2.1.36395"/>
</dbReference>
<dbReference type="Pfam" id="PF23302">
    <property type="entry name" value="HTH_DNAJC9"/>
    <property type="match status" value="1"/>
</dbReference>
<dbReference type="FunCoup" id="A0A1X7V7X4">
    <property type="interactions" value="616"/>
</dbReference>
<dbReference type="PRINTS" id="PR00625">
    <property type="entry name" value="JDOMAIN"/>
</dbReference>
<protein>
    <recommendedName>
        <fullName evidence="3">J domain-containing protein</fullName>
    </recommendedName>
</protein>
<dbReference type="eggNOG" id="KOG0719">
    <property type="taxonomic scope" value="Eukaryota"/>
</dbReference>
<dbReference type="PROSITE" id="PS00636">
    <property type="entry name" value="DNAJ_1"/>
    <property type="match status" value="1"/>
</dbReference>
<reference evidence="5" key="1">
    <citation type="journal article" date="2010" name="Nature">
        <title>The Amphimedon queenslandica genome and the evolution of animal complexity.</title>
        <authorList>
            <person name="Srivastava M."/>
            <person name="Simakov O."/>
            <person name="Chapman J."/>
            <person name="Fahey B."/>
            <person name="Gauthier M.E."/>
            <person name="Mitros T."/>
            <person name="Richards G.S."/>
            <person name="Conaco C."/>
            <person name="Dacre M."/>
            <person name="Hellsten U."/>
            <person name="Larroux C."/>
            <person name="Putnam N.H."/>
            <person name="Stanke M."/>
            <person name="Adamska M."/>
            <person name="Darling A."/>
            <person name="Degnan S.M."/>
            <person name="Oakley T.H."/>
            <person name="Plachetzki D.C."/>
            <person name="Zhai Y."/>
            <person name="Adamski M."/>
            <person name="Calcino A."/>
            <person name="Cummins S.F."/>
            <person name="Goodstein D.M."/>
            <person name="Harris C."/>
            <person name="Jackson D.J."/>
            <person name="Leys S.P."/>
            <person name="Shu S."/>
            <person name="Woodcroft B.J."/>
            <person name="Vervoort M."/>
            <person name="Kosik K.S."/>
            <person name="Manning G."/>
            <person name="Degnan B.M."/>
            <person name="Rokhsar D.S."/>
        </authorList>
    </citation>
    <scope>NUCLEOTIDE SEQUENCE [LARGE SCALE GENOMIC DNA]</scope>
</reference>